<dbReference type="Proteomes" id="UP000694558">
    <property type="component" value="Chromosome 7"/>
</dbReference>
<dbReference type="Gene3D" id="1.20.1050.10">
    <property type="match status" value="1"/>
</dbReference>
<organism evidence="1 2">
    <name type="scientific">Scophthalmus maximus</name>
    <name type="common">Turbot</name>
    <name type="synonym">Psetta maxima</name>
    <dbReference type="NCBI Taxonomy" id="52904"/>
    <lineage>
        <taxon>Eukaryota</taxon>
        <taxon>Metazoa</taxon>
        <taxon>Chordata</taxon>
        <taxon>Craniata</taxon>
        <taxon>Vertebrata</taxon>
        <taxon>Euteleostomi</taxon>
        <taxon>Actinopterygii</taxon>
        <taxon>Neopterygii</taxon>
        <taxon>Teleostei</taxon>
        <taxon>Neoteleostei</taxon>
        <taxon>Acanthomorphata</taxon>
        <taxon>Carangaria</taxon>
        <taxon>Pleuronectiformes</taxon>
        <taxon>Pleuronectoidei</taxon>
        <taxon>Scophthalmidae</taxon>
        <taxon>Scophthalmus</taxon>
    </lineage>
</organism>
<proteinExistence type="predicted"/>
<sequence length="124" mass="14075">MAKSMTLLRGAGSPPCWRLMINGEHKSQEDELSRTGASLMYQRMMEVLALTDEMRWESFLSFASCFKVSAGSYRTGAFSLADVIVFPNIAYAFHFRYHYPEEKWCFLPPGRQVAVCTGRTLTST</sequence>
<dbReference type="Ensembl" id="ENSSMAT00000076628.1">
    <property type="protein sequence ID" value="ENSSMAP00000065176.1"/>
    <property type="gene ID" value="ENSSMAG00000034104.1"/>
</dbReference>
<name>A0A8D3E067_SCOMX</name>
<evidence type="ECO:0008006" key="3">
    <source>
        <dbReference type="Google" id="ProtNLM"/>
    </source>
</evidence>
<evidence type="ECO:0000313" key="1">
    <source>
        <dbReference type="Ensembl" id="ENSSMAP00000065176.1"/>
    </source>
</evidence>
<dbReference type="AlphaFoldDB" id="A0A8D3E067"/>
<reference evidence="1" key="1">
    <citation type="submission" date="2023-05" db="EMBL/GenBank/DDBJ databases">
        <title>High-quality long-read genome of Scophthalmus maximus.</title>
        <authorList>
            <person name="Lien S."/>
            <person name="Martinez P."/>
        </authorList>
    </citation>
    <scope>NUCLEOTIDE SEQUENCE [LARGE SCALE GENOMIC DNA]</scope>
</reference>
<protein>
    <recommendedName>
        <fullName evidence="3">GST C-terminal domain-containing protein</fullName>
    </recommendedName>
</protein>
<reference evidence="1" key="2">
    <citation type="submission" date="2025-08" db="UniProtKB">
        <authorList>
            <consortium name="Ensembl"/>
        </authorList>
    </citation>
    <scope>IDENTIFICATION</scope>
</reference>
<accession>A0A8D3E067</accession>
<evidence type="ECO:0000313" key="2">
    <source>
        <dbReference type="Proteomes" id="UP000694558"/>
    </source>
</evidence>